<dbReference type="PROSITE" id="PS51732">
    <property type="entry name" value="ASN_GLN_ASE_3"/>
    <property type="match status" value="1"/>
</dbReference>
<evidence type="ECO:0000313" key="11">
    <source>
        <dbReference type="Proteomes" id="UP000551878"/>
    </source>
</evidence>
<dbReference type="InterPro" id="IPR040919">
    <property type="entry name" value="Asparaginase_C"/>
</dbReference>
<dbReference type="Proteomes" id="UP000551878">
    <property type="component" value="Unassembled WGS sequence"/>
</dbReference>
<dbReference type="InterPro" id="IPR037152">
    <property type="entry name" value="L-asparaginase_N_sf"/>
</dbReference>
<gene>
    <name evidence="10" type="ORF">HNQ41_001080</name>
</gene>
<dbReference type="PROSITE" id="PS00144">
    <property type="entry name" value="ASN_GLN_ASE_1"/>
    <property type="match status" value="1"/>
</dbReference>
<name>A0A840QNI9_9BACI</name>
<dbReference type="InterPro" id="IPR006034">
    <property type="entry name" value="Asparaginase/glutaminase-like"/>
</dbReference>
<dbReference type="InterPro" id="IPR036152">
    <property type="entry name" value="Asp/glu_Ase-like_sf"/>
</dbReference>
<dbReference type="GO" id="GO:0004067">
    <property type="term" value="F:asparaginase activity"/>
    <property type="evidence" value="ECO:0007669"/>
    <property type="project" value="UniProtKB-UniRule"/>
</dbReference>
<evidence type="ECO:0000256" key="5">
    <source>
        <dbReference type="PIRSR" id="PIRSR001220-1"/>
    </source>
</evidence>
<protein>
    <recommendedName>
        <fullName evidence="3">asparaginase</fullName>
        <ecNumber evidence="3">3.5.1.1</ecNumber>
    </recommendedName>
</protein>
<evidence type="ECO:0000256" key="2">
    <source>
        <dbReference type="ARBA" id="ARBA00011881"/>
    </source>
</evidence>
<dbReference type="Gene3D" id="3.40.50.40">
    <property type="match status" value="1"/>
</dbReference>
<feature type="domain" description="Asparaginase/glutaminase C-terminal" evidence="9">
    <location>
        <begin position="206"/>
        <end position="315"/>
    </location>
</feature>
<comment type="similarity">
    <text evidence="1">Belongs to the asparaginase 1 family.</text>
</comment>
<evidence type="ECO:0000256" key="1">
    <source>
        <dbReference type="ARBA" id="ARBA00010518"/>
    </source>
</evidence>
<feature type="active site" description="O-isoaspartyl threonine intermediate" evidence="5">
    <location>
        <position position="12"/>
    </location>
</feature>
<keyword evidence="11" id="KW-1185">Reference proteome</keyword>
<comment type="caution">
    <text evidence="10">The sequence shown here is derived from an EMBL/GenBank/DDBJ whole genome shotgun (WGS) entry which is preliminary data.</text>
</comment>
<dbReference type="InterPro" id="IPR027473">
    <property type="entry name" value="L-asparaginase_C"/>
</dbReference>
<feature type="domain" description="L-asparaginase N-terminal" evidence="8">
    <location>
        <begin position="3"/>
        <end position="192"/>
    </location>
</feature>
<dbReference type="CDD" id="cd08964">
    <property type="entry name" value="L-asparaginase_II"/>
    <property type="match status" value="1"/>
</dbReference>
<dbReference type="RefSeq" id="WP_184663378.1">
    <property type="nucleotide sequence ID" value="NZ_JACHHB010000004.1"/>
</dbReference>
<dbReference type="SUPFAM" id="SSF53774">
    <property type="entry name" value="Glutaminase/Asparaginase"/>
    <property type="match status" value="1"/>
</dbReference>
<feature type="binding site" evidence="6">
    <location>
        <position position="55"/>
    </location>
    <ligand>
        <name>substrate</name>
    </ligand>
</feature>
<dbReference type="Pfam" id="PF17763">
    <property type="entry name" value="Asparaginase_C"/>
    <property type="match status" value="1"/>
</dbReference>
<dbReference type="GO" id="GO:0006528">
    <property type="term" value="P:asparagine metabolic process"/>
    <property type="evidence" value="ECO:0007669"/>
    <property type="project" value="InterPro"/>
</dbReference>
<evidence type="ECO:0000256" key="6">
    <source>
        <dbReference type="PIRSR" id="PIRSR001220-2"/>
    </source>
</evidence>
<dbReference type="Gene3D" id="3.40.50.1170">
    <property type="entry name" value="L-asparaginase, N-terminal domain"/>
    <property type="match status" value="1"/>
</dbReference>
<evidence type="ECO:0000256" key="3">
    <source>
        <dbReference type="ARBA" id="ARBA00012920"/>
    </source>
</evidence>
<dbReference type="InterPro" id="IPR027474">
    <property type="entry name" value="L-asparaginase_N"/>
</dbReference>
<evidence type="ECO:0000256" key="7">
    <source>
        <dbReference type="PROSITE-ProRule" id="PRU10099"/>
    </source>
</evidence>
<dbReference type="SMART" id="SM00870">
    <property type="entry name" value="Asparaginase"/>
    <property type="match status" value="1"/>
</dbReference>
<evidence type="ECO:0000256" key="4">
    <source>
        <dbReference type="ARBA" id="ARBA00022801"/>
    </source>
</evidence>
<dbReference type="Pfam" id="PF00710">
    <property type="entry name" value="Asparaginase"/>
    <property type="match status" value="1"/>
</dbReference>
<dbReference type="InterPro" id="IPR004550">
    <property type="entry name" value="AsnASE_II"/>
</dbReference>
<feature type="binding site" evidence="6">
    <location>
        <begin position="87"/>
        <end position="88"/>
    </location>
    <ligand>
        <name>substrate</name>
    </ligand>
</feature>
<dbReference type="PANTHER" id="PTHR11707:SF28">
    <property type="entry name" value="60 KDA LYSOPHOSPHOLIPASE"/>
    <property type="match status" value="1"/>
</dbReference>
<dbReference type="PIRSF" id="PIRSF500176">
    <property type="entry name" value="L_ASNase"/>
    <property type="match status" value="1"/>
</dbReference>
<dbReference type="PANTHER" id="PTHR11707">
    <property type="entry name" value="L-ASPARAGINASE"/>
    <property type="match status" value="1"/>
</dbReference>
<evidence type="ECO:0000259" key="9">
    <source>
        <dbReference type="Pfam" id="PF17763"/>
    </source>
</evidence>
<feature type="active site" evidence="7">
    <location>
        <position position="12"/>
    </location>
</feature>
<proteinExistence type="inferred from homology"/>
<dbReference type="EC" id="3.5.1.1" evidence="3"/>
<evidence type="ECO:0000259" key="8">
    <source>
        <dbReference type="Pfam" id="PF00710"/>
    </source>
</evidence>
<dbReference type="InterPro" id="IPR020827">
    <property type="entry name" value="Asparaginase/glutaminase_AS1"/>
</dbReference>
<dbReference type="PRINTS" id="PR00139">
    <property type="entry name" value="ASNGLNASE"/>
</dbReference>
<comment type="subunit">
    <text evidence="2">Homotetramer.</text>
</comment>
<dbReference type="AlphaFoldDB" id="A0A840QNI9"/>
<dbReference type="EMBL" id="JACHHB010000004">
    <property type="protein sequence ID" value="MBB5172917.1"/>
    <property type="molecule type" value="Genomic_DNA"/>
</dbReference>
<evidence type="ECO:0000313" key="10">
    <source>
        <dbReference type="EMBL" id="MBB5172917.1"/>
    </source>
</evidence>
<organism evidence="10 11">
    <name type="scientific">Texcoconibacillus texcoconensis</name>
    <dbReference type="NCBI Taxonomy" id="1095777"/>
    <lineage>
        <taxon>Bacteria</taxon>
        <taxon>Bacillati</taxon>
        <taxon>Bacillota</taxon>
        <taxon>Bacilli</taxon>
        <taxon>Bacillales</taxon>
        <taxon>Bacillaceae</taxon>
        <taxon>Texcoconibacillus</taxon>
    </lineage>
</organism>
<accession>A0A840QNI9</accession>
<dbReference type="FunFam" id="3.40.50.1170:FF:000001">
    <property type="entry name" value="L-asparaginase 2"/>
    <property type="match status" value="1"/>
</dbReference>
<sequence>MKKVAVLTTGGTIASKKNDEGRLHSGALSGEDLSKQLQLPEDIKIDVYSMAQKPSMHMTFVDYDEVVQKIEEITEDDINGIVITHGTDSLEEAAYYFDLTVDTTCPIVVTGSQRAPGELGSDALINLRHAVHTACSDELKNVGTVVVFNERIFAAKYVKKEHASNIQGFNAFGFGYLGIIDNDKIQMYQRPIKKEVYKPKVTEIPKVDIVKTYLGADELMIQACIKKNVDGIVIEGVGRGQVTPRMMSAICEAIEKGIVIVITTSSEEGEVYTTYDYPGSAYDLYKNGVVLGRDYDSKKARIKLMTLIRAKEDVKKGFQH</sequence>
<reference evidence="10 11" key="1">
    <citation type="submission" date="2020-08" db="EMBL/GenBank/DDBJ databases">
        <title>Genomic Encyclopedia of Type Strains, Phase IV (KMG-IV): sequencing the most valuable type-strain genomes for metagenomic binning, comparative biology and taxonomic classification.</title>
        <authorList>
            <person name="Goeker M."/>
        </authorList>
    </citation>
    <scope>NUCLEOTIDE SEQUENCE [LARGE SCALE GENOMIC DNA]</scope>
    <source>
        <strain evidence="10 11">DSM 24696</strain>
    </source>
</reference>
<dbReference type="PIRSF" id="PIRSF001220">
    <property type="entry name" value="L-ASNase_gatD"/>
    <property type="match status" value="1"/>
</dbReference>
<keyword evidence="4 10" id="KW-0378">Hydrolase</keyword>
<dbReference type="SFLD" id="SFLDS00057">
    <property type="entry name" value="Glutaminase/Asparaginase"/>
    <property type="match status" value="1"/>
</dbReference>